<gene>
    <name evidence="10" type="ORF">GLX25_04585</name>
</gene>
<comment type="similarity">
    <text evidence="3">Belongs to the bacterial solute-binding protein SsuA/TauA family.</text>
</comment>
<comment type="caution">
    <text evidence="10">The sequence shown here is derived from an EMBL/GenBank/DDBJ whole genome shotgun (WGS) entry which is preliminary data.</text>
</comment>
<dbReference type="GO" id="GO:0042597">
    <property type="term" value="C:periplasmic space"/>
    <property type="evidence" value="ECO:0007669"/>
    <property type="project" value="UniProtKB-SubCell"/>
</dbReference>
<dbReference type="SUPFAM" id="SSF53850">
    <property type="entry name" value="Periplasmic binding protein-like II"/>
    <property type="match status" value="1"/>
</dbReference>
<organism evidence="10 11">
    <name type="scientific">Agromyces luteolus</name>
    <dbReference type="NCBI Taxonomy" id="88373"/>
    <lineage>
        <taxon>Bacteria</taxon>
        <taxon>Bacillati</taxon>
        <taxon>Actinomycetota</taxon>
        <taxon>Actinomycetes</taxon>
        <taxon>Micrococcales</taxon>
        <taxon>Microbacteriaceae</taxon>
        <taxon>Agromyces</taxon>
    </lineage>
</organism>
<comment type="subcellular location">
    <subcellularLocation>
        <location evidence="2">Cell inner membrane</location>
    </subcellularLocation>
    <subcellularLocation>
        <location evidence="1">Periplasm</location>
    </subcellularLocation>
</comment>
<reference evidence="10 11" key="1">
    <citation type="submission" date="2019-11" db="EMBL/GenBank/DDBJ databases">
        <title>Agromyces kandeliae sp. nov., isolated from mangrove soil.</title>
        <authorList>
            <person name="Wang R."/>
        </authorList>
    </citation>
    <scope>NUCLEOTIDE SEQUENCE [LARGE SCALE GENOMIC DNA]</scope>
    <source>
        <strain evidence="10 11">JCM 11431</strain>
    </source>
</reference>
<dbReference type="GO" id="GO:0042626">
    <property type="term" value="F:ATPase-coupled transmembrane transporter activity"/>
    <property type="evidence" value="ECO:0007669"/>
    <property type="project" value="InterPro"/>
</dbReference>
<name>A0A7C9LXX3_9MICO</name>
<dbReference type="Proteomes" id="UP000480122">
    <property type="component" value="Unassembled WGS sequence"/>
</dbReference>
<accession>A0A7C9LXX3</accession>
<dbReference type="GO" id="GO:0005886">
    <property type="term" value="C:plasma membrane"/>
    <property type="evidence" value="ECO:0007669"/>
    <property type="project" value="UniProtKB-SubCell"/>
</dbReference>
<dbReference type="AlphaFoldDB" id="A0A7C9LXX3"/>
<dbReference type="EMBL" id="WODA01000006">
    <property type="protein sequence ID" value="MUN06393.1"/>
    <property type="molecule type" value="Genomic_DNA"/>
</dbReference>
<protein>
    <submittedName>
        <fullName evidence="10">Aliphatic sulfonate ABC transporter substrate-binding protein</fullName>
    </submittedName>
</protein>
<evidence type="ECO:0000256" key="1">
    <source>
        <dbReference type="ARBA" id="ARBA00004418"/>
    </source>
</evidence>
<dbReference type="PANTHER" id="PTHR30024">
    <property type="entry name" value="ALIPHATIC SULFONATES-BINDING PROTEIN-RELATED"/>
    <property type="match status" value="1"/>
</dbReference>
<evidence type="ECO:0000256" key="3">
    <source>
        <dbReference type="ARBA" id="ARBA00010742"/>
    </source>
</evidence>
<dbReference type="Gene3D" id="3.40.190.10">
    <property type="entry name" value="Periplasmic binding protein-like II"/>
    <property type="match status" value="2"/>
</dbReference>
<keyword evidence="11" id="KW-1185">Reference proteome</keyword>
<keyword evidence="5" id="KW-1003">Cell membrane</keyword>
<keyword evidence="8 9" id="KW-0472">Membrane</keyword>
<dbReference type="CDD" id="cd13553">
    <property type="entry name" value="PBP2_NrtA_CpmA_like"/>
    <property type="match status" value="1"/>
</dbReference>
<keyword evidence="6" id="KW-0997">Cell inner membrane</keyword>
<dbReference type="PANTHER" id="PTHR30024:SF47">
    <property type="entry name" value="TAURINE-BINDING PERIPLASMIC PROTEIN"/>
    <property type="match status" value="1"/>
</dbReference>
<evidence type="ECO:0000313" key="11">
    <source>
        <dbReference type="Proteomes" id="UP000480122"/>
    </source>
</evidence>
<keyword evidence="9" id="KW-1133">Transmembrane helix</keyword>
<dbReference type="NCBIfam" id="TIGR01728">
    <property type="entry name" value="SsuA_fam"/>
    <property type="match status" value="1"/>
</dbReference>
<keyword evidence="9" id="KW-0812">Transmembrane</keyword>
<dbReference type="InterPro" id="IPR044527">
    <property type="entry name" value="NrtA/CpmA_ABC-bd_dom"/>
</dbReference>
<evidence type="ECO:0000256" key="7">
    <source>
        <dbReference type="ARBA" id="ARBA00022729"/>
    </source>
</evidence>
<dbReference type="RefSeq" id="WP_166548439.1">
    <property type="nucleotide sequence ID" value="NZ_BAAAIA010000009.1"/>
</dbReference>
<evidence type="ECO:0000256" key="2">
    <source>
        <dbReference type="ARBA" id="ARBA00004533"/>
    </source>
</evidence>
<evidence type="ECO:0000256" key="9">
    <source>
        <dbReference type="SAM" id="Phobius"/>
    </source>
</evidence>
<evidence type="ECO:0000256" key="4">
    <source>
        <dbReference type="ARBA" id="ARBA00022448"/>
    </source>
</evidence>
<evidence type="ECO:0000256" key="8">
    <source>
        <dbReference type="ARBA" id="ARBA00023136"/>
    </source>
</evidence>
<dbReference type="Pfam" id="PF13379">
    <property type="entry name" value="NMT1_2"/>
    <property type="match status" value="1"/>
</dbReference>
<sequence length="368" mass="36401">MTRRGLGAQLGELVAGVAVAAAIVIVPVVIGSVGRAAAEGPGAAGATDAAALRLGYFANVTHLPALVGLETGAIADELGATALEPQAFNAGPAAVEALSAGAIDAAYLGPSPAINSFVQSGGTSLRIVAGAVGGGAALVVRDGIDDADDLRGATLATPQLGNTQDVALRTWLADHDLETSPTGGGDVDIVPTDNARTLQLFTTGAIDGAWLPEPWASRLVIEAGANVLVDEAELWPGGAFPTTLLVVRAEYLEAHPDAVAALVAGHAASVDWISTHPDEVPALVNARLAADAGAPLPDAVLERALAHVAPTVDPFAAALPVLQRNAVAAGTAEAGDLAGILDLGPLDAVQAGAGLDPIDDAGLDGGAR</sequence>
<feature type="transmembrane region" description="Helical" evidence="9">
    <location>
        <begin position="12"/>
        <end position="30"/>
    </location>
</feature>
<keyword evidence="7" id="KW-0732">Signal</keyword>
<dbReference type="InterPro" id="IPR010067">
    <property type="entry name" value="ABC_SsuA_sub-bd"/>
</dbReference>
<evidence type="ECO:0000256" key="5">
    <source>
        <dbReference type="ARBA" id="ARBA00022475"/>
    </source>
</evidence>
<evidence type="ECO:0000313" key="10">
    <source>
        <dbReference type="EMBL" id="MUN06393.1"/>
    </source>
</evidence>
<keyword evidence="4" id="KW-0813">Transport</keyword>
<proteinExistence type="inferred from homology"/>
<evidence type="ECO:0000256" key="6">
    <source>
        <dbReference type="ARBA" id="ARBA00022519"/>
    </source>
</evidence>